<accession>A0A0F6YLX2</accession>
<name>A0A0F6YLX2_9BACT</name>
<reference evidence="1 2" key="1">
    <citation type="submission" date="2015-03" db="EMBL/GenBank/DDBJ databases">
        <title>Genome assembly of Sandaracinus amylolyticus DSM 53668.</title>
        <authorList>
            <person name="Sharma G."/>
            <person name="Subramanian S."/>
        </authorList>
    </citation>
    <scope>NUCLEOTIDE SEQUENCE [LARGE SCALE GENOMIC DNA]</scope>
    <source>
        <strain evidence="1 2">DSM 53668</strain>
    </source>
</reference>
<sequence>MTGLTSEPTPAALRLRITAGILYAAARFVPVPLVDDLVRQQIAAWMVRSSVPTTMSKGAIQPLWADDSGCVGGCLGALLWLPIKLLLFPIRKILSIVLGVRWVSRDLAEMLLLGRVIDHALAVGLLQDARDVAEQTQQSREIRTAFDVALKATDTTFLSALIATALGPVRGLVAAAMRTLRSLRRSGADTPTLEGGDKATIETSVSRIEAVLAQPEVKRFLAEFDARVLENLEVLAKRRAPTV</sequence>
<gene>
    <name evidence="1" type="ORF">DB32_005919</name>
</gene>
<keyword evidence="2" id="KW-1185">Reference proteome</keyword>
<dbReference type="STRING" id="927083.DB32_005919"/>
<dbReference type="OrthoDB" id="258352at2"/>
<dbReference type="EMBL" id="CP011125">
    <property type="protein sequence ID" value="AKF08770.1"/>
    <property type="molecule type" value="Genomic_DNA"/>
</dbReference>
<dbReference type="AlphaFoldDB" id="A0A0F6YLX2"/>
<dbReference type="KEGG" id="samy:DB32_005919"/>
<evidence type="ECO:0000313" key="1">
    <source>
        <dbReference type="EMBL" id="AKF08770.1"/>
    </source>
</evidence>
<dbReference type="RefSeq" id="WP_053235877.1">
    <property type="nucleotide sequence ID" value="NZ_CP011125.1"/>
</dbReference>
<dbReference type="Proteomes" id="UP000034883">
    <property type="component" value="Chromosome"/>
</dbReference>
<protein>
    <submittedName>
        <fullName evidence="1">Uncharacterized protein</fullName>
    </submittedName>
</protein>
<evidence type="ECO:0000313" key="2">
    <source>
        <dbReference type="Proteomes" id="UP000034883"/>
    </source>
</evidence>
<proteinExistence type="predicted"/>
<organism evidence="1 2">
    <name type="scientific">Sandaracinus amylolyticus</name>
    <dbReference type="NCBI Taxonomy" id="927083"/>
    <lineage>
        <taxon>Bacteria</taxon>
        <taxon>Pseudomonadati</taxon>
        <taxon>Myxococcota</taxon>
        <taxon>Polyangia</taxon>
        <taxon>Polyangiales</taxon>
        <taxon>Sandaracinaceae</taxon>
        <taxon>Sandaracinus</taxon>
    </lineage>
</organism>